<dbReference type="Pfam" id="PF04074">
    <property type="entry name" value="DUF386"/>
    <property type="match status" value="1"/>
</dbReference>
<evidence type="ECO:0000313" key="1">
    <source>
        <dbReference type="EMBL" id="MBL0766450.1"/>
    </source>
</evidence>
<dbReference type="InterPro" id="IPR037012">
    <property type="entry name" value="NanQ/TabA/YiaL_sf"/>
</dbReference>
<evidence type="ECO:0000313" key="2">
    <source>
        <dbReference type="Proteomes" id="UP000642920"/>
    </source>
</evidence>
<dbReference type="SUPFAM" id="SSF51197">
    <property type="entry name" value="Clavaminate synthase-like"/>
    <property type="match status" value="1"/>
</dbReference>
<name>A0A937AA58_9BACT</name>
<dbReference type="InterPro" id="IPR004375">
    <property type="entry name" value="NanQ/TabA/YiaL"/>
</dbReference>
<keyword evidence="2" id="KW-1185">Reference proteome</keyword>
<dbReference type="Proteomes" id="UP000642920">
    <property type="component" value="Unassembled WGS sequence"/>
</dbReference>
<dbReference type="RefSeq" id="WP_201922965.1">
    <property type="nucleotide sequence ID" value="NZ_JAERQG010000004.1"/>
</dbReference>
<dbReference type="EMBL" id="JAERQG010000004">
    <property type="protein sequence ID" value="MBL0766450.1"/>
    <property type="molecule type" value="Genomic_DNA"/>
</dbReference>
<organism evidence="1 2">
    <name type="scientific">Marivirga atlantica</name>
    <dbReference type="NCBI Taxonomy" id="1548457"/>
    <lineage>
        <taxon>Bacteria</taxon>
        <taxon>Pseudomonadati</taxon>
        <taxon>Bacteroidota</taxon>
        <taxon>Cytophagia</taxon>
        <taxon>Cytophagales</taxon>
        <taxon>Marivirgaceae</taxon>
        <taxon>Marivirga</taxon>
    </lineage>
</organism>
<gene>
    <name evidence="1" type="ORF">JKP34_14380</name>
</gene>
<dbReference type="Gene3D" id="2.60.120.370">
    <property type="entry name" value="YhcH/YjgK/YiaL"/>
    <property type="match status" value="1"/>
</dbReference>
<dbReference type="GO" id="GO:0005829">
    <property type="term" value="C:cytosol"/>
    <property type="evidence" value="ECO:0007669"/>
    <property type="project" value="TreeGrafter"/>
</dbReference>
<dbReference type="PANTHER" id="PTHR34986:SF1">
    <property type="entry name" value="PROTEIN YIAL"/>
    <property type="match status" value="1"/>
</dbReference>
<dbReference type="PANTHER" id="PTHR34986">
    <property type="entry name" value="EVOLVED BETA-GALACTOSIDASE SUBUNIT BETA"/>
    <property type="match status" value="1"/>
</dbReference>
<sequence length="143" mass="16885">MIFDNFNFIHKYLNDSEVIDKFISENKFASGKININSHIHAIGLAYETKDQEDLLWEAHRKYIDLHYIIEGEELIHVANINKMEASNDYQDDYQLFKGEPDQQILLKAGDFILLYPHEVHKTSITFEEQCAVRKYVFKLPFTN</sequence>
<accession>A0A937AA58</accession>
<reference evidence="1" key="1">
    <citation type="submission" date="2021-01" db="EMBL/GenBank/DDBJ databases">
        <title>Marivirga sp. nov., isolated from intertidal surface sediments.</title>
        <authorList>
            <person name="Zhang M."/>
        </authorList>
    </citation>
    <scope>NUCLEOTIDE SEQUENCE</scope>
    <source>
        <strain evidence="1">SM1354</strain>
    </source>
</reference>
<protein>
    <submittedName>
        <fullName evidence="1">YhcH/YjgK/YiaL family protein</fullName>
    </submittedName>
</protein>
<dbReference type="NCBIfam" id="TIGR00022">
    <property type="entry name" value="YhcH/YjgK/YiaL family protein"/>
    <property type="match status" value="1"/>
</dbReference>
<proteinExistence type="predicted"/>
<dbReference type="AlphaFoldDB" id="A0A937AA58"/>
<comment type="caution">
    <text evidence="1">The sequence shown here is derived from an EMBL/GenBank/DDBJ whole genome shotgun (WGS) entry which is preliminary data.</text>
</comment>